<keyword evidence="3" id="KW-0862">Zinc</keyword>
<dbReference type="Gene3D" id="3.30.40.10">
    <property type="entry name" value="Zinc/RING finger domain, C3HC4 (zinc finger)"/>
    <property type="match status" value="1"/>
</dbReference>
<dbReference type="InParanoid" id="A0A1X7T0D3"/>
<evidence type="ECO:0000256" key="1">
    <source>
        <dbReference type="ARBA" id="ARBA00022723"/>
    </source>
</evidence>
<reference evidence="6" key="2">
    <citation type="submission" date="2017-05" db="UniProtKB">
        <authorList>
            <consortium name="EnsemblMetazoa"/>
        </authorList>
    </citation>
    <scope>IDENTIFICATION</scope>
</reference>
<evidence type="ECO:0000256" key="4">
    <source>
        <dbReference type="PROSITE-ProRule" id="PRU00325"/>
    </source>
</evidence>
<dbReference type="CDD" id="cd15505">
    <property type="entry name" value="PHD_ING"/>
    <property type="match status" value="1"/>
</dbReference>
<dbReference type="OrthoDB" id="10005682at2759"/>
<organism evidence="6">
    <name type="scientific">Amphimedon queenslandica</name>
    <name type="common">Sponge</name>
    <dbReference type="NCBI Taxonomy" id="400682"/>
    <lineage>
        <taxon>Eukaryota</taxon>
        <taxon>Metazoa</taxon>
        <taxon>Porifera</taxon>
        <taxon>Demospongiae</taxon>
        <taxon>Heteroscleromorpha</taxon>
        <taxon>Haplosclerida</taxon>
        <taxon>Niphatidae</taxon>
        <taxon>Amphimedon</taxon>
    </lineage>
</organism>
<evidence type="ECO:0000313" key="7">
    <source>
        <dbReference type="Proteomes" id="UP000007879"/>
    </source>
</evidence>
<evidence type="ECO:0000256" key="3">
    <source>
        <dbReference type="ARBA" id="ARBA00022833"/>
    </source>
</evidence>
<dbReference type="SUPFAM" id="SSF57903">
    <property type="entry name" value="FYVE/PHD zinc finger"/>
    <property type="match status" value="1"/>
</dbReference>
<keyword evidence="7" id="KW-1185">Reference proteome</keyword>
<name>A0A1X7T0D3_AMPQE</name>
<dbReference type="InterPro" id="IPR011335">
    <property type="entry name" value="Restrct_endonuc-II-like"/>
</dbReference>
<dbReference type="EnsemblMetazoa" id="XM_020006393.1">
    <property type="protein sequence ID" value="XP_019861952.1"/>
    <property type="gene ID" value="LOC109590481"/>
</dbReference>
<evidence type="ECO:0000313" key="6">
    <source>
        <dbReference type="EnsemblMetazoa" id="Aqu2.1.07874_001"/>
    </source>
</evidence>
<dbReference type="CDD" id="cd22343">
    <property type="entry name" value="PDDEXK_lambda_exonuclease-like"/>
    <property type="match status" value="1"/>
</dbReference>
<dbReference type="GO" id="GO:0006281">
    <property type="term" value="P:DNA repair"/>
    <property type="evidence" value="ECO:0007669"/>
    <property type="project" value="UniProtKB-ARBA"/>
</dbReference>
<evidence type="ECO:0000259" key="5">
    <source>
        <dbReference type="PROSITE" id="PS50966"/>
    </source>
</evidence>
<dbReference type="eggNOG" id="KOG1973">
    <property type="taxonomic scope" value="Eukaryota"/>
</dbReference>
<dbReference type="SMART" id="SM00249">
    <property type="entry name" value="PHD"/>
    <property type="match status" value="1"/>
</dbReference>
<dbReference type="InterPro" id="IPR011604">
    <property type="entry name" value="PDDEXK-like_dom_sf"/>
</dbReference>
<dbReference type="InterPro" id="IPR007527">
    <property type="entry name" value="Znf_SWIM"/>
</dbReference>
<evidence type="ECO:0000256" key="2">
    <source>
        <dbReference type="ARBA" id="ARBA00022771"/>
    </source>
</evidence>
<dbReference type="PANTHER" id="PTHR47526">
    <property type="entry name" value="ATP-DEPENDENT DNA HELICASE"/>
    <property type="match status" value="1"/>
</dbReference>
<dbReference type="PROSITE" id="PS50966">
    <property type="entry name" value="ZF_SWIM"/>
    <property type="match status" value="1"/>
</dbReference>
<reference evidence="7" key="1">
    <citation type="journal article" date="2010" name="Nature">
        <title>The Amphimedon queenslandica genome and the evolution of animal complexity.</title>
        <authorList>
            <person name="Srivastava M."/>
            <person name="Simakov O."/>
            <person name="Chapman J."/>
            <person name="Fahey B."/>
            <person name="Gauthier M.E."/>
            <person name="Mitros T."/>
            <person name="Richards G.S."/>
            <person name="Conaco C."/>
            <person name="Dacre M."/>
            <person name="Hellsten U."/>
            <person name="Larroux C."/>
            <person name="Putnam N.H."/>
            <person name="Stanke M."/>
            <person name="Adamska M."/>
            <person name="Darling A."/>
            <person name="Degnan S.M."/>
            <person name="Oakley T.H."/>
            <person name="Plachetzki D.C."/>
            <person name="Zhai Y."/>
            <person name="Adamski M."/>
            <person name="Calcino A."/>
            <person name="Cummins S.F."/>
            <person name="Goodstein D.M."/>
            <person name="Harris C."/>
            <person name="Jackson D.J."/>
            <person name="Leys S.P."/>
            <person name="Shu S."/>
            <person name="Woodcroft B.J."/>
            <person name="Vervoort M."/>
            <person name="Kosik K.S."/>
            <person name="Manning G."/>
            <person name="Degnan B.M."/>
            <person name="Rokhsar D.S."/>
        </authorList>
    </citation>
    <scope>NUCLEOTIDE SEQUENCE [LARGE SCALE GENOMIC DNA]</scope>
</reference>
<proteinExistence type="predicted"/>
<dbReference type="InterPro" id="IPR019080">
    <property type="entry name" value="YqaJ_viral_recombinase"/>
</dbReference>
<dbReference type="OMA" id="ICYTHET"/>
<dbReference type="EnsemblMetazoa" id="Aqu2.1.07874_001">
    <property type="protein sequence ID" value="Aqu2.1.07874_001"/>
    <property type="gene ID" value="Aqu2.1.07874"/>
</dbReference>
<dbReference type="GO" id="GO:0008270">
    <property type="term" value="F:zinc ion binding"/>
    <property type="evidence" value="ECO:0007669"/>
    <property type="project" value="UniProtKB-KW"/>
</dbReference>
<dbReference type="SUPFAM" id="SSF52980">
    <property type="entry name" value="Restriction endonuclease-like"/>
    <property type="match status" value="1"/>
</dbReference>
<dbReference type="Pfam" id="PF09588">
    <property type="entry name" value="YqaJ"/>
    <property type="match status" value="1"/>
</dbReference>
<dbReference type="Proteomes" id="UP000007879">
    <property type="component" value="Unassembled WGS sequence"/>
</dbReference>
<keyword evidence="1" id="KW-0479">Metal-binding</keyword>
<accession>A0A1X7T0D3</accession>
<feature type="domain" description="SWIM-type" evidence="5">
    <location>
        <begin position="130"/>
        <end position="166"/>
    </location>
</feature>
<sequence length="594" mass="66994">MTALAGLRSEYFMSLSEDARKRYAAKLESVGLVISDDPYLPENNVHFTSEMRNWPNLEFGHIFTYFVTRPGLFTQEQLMSWKQLEAYNYYKSGHVRTIFCRFFGRGGRKFVLLKALVNPSQKSPDKANSAWVITKPDGTIICGHCTCMAGLGESCSHVAAVLFKVECAVRLGHTSVTAQKCLWNESFVSKITPSTVLDINFKRPKCRREEDSCSAALQPTPVLDQDHEHRLFSELETHIPDAVVLSSVIPVTVSKKQVIRKLPFLLTSLERRENLLLNKEELEKLCQTTFHKLSITSEESQYLEEATRLQSLTSLWFEHRKGRITASKFHAVRVTSISSPSVSLLKSFIGNQTSKSATIPSLQWGIENEEIARKAYIDTMSDGHCNISFMPAGLHVNPDFPHLGASPDGIIECDCCGDGLIEIKCPFKYRHLDPNLITDASFYIKRNIEGDIIGLSHDHEYFYQVQGQLSICSKDYCDFIVWTPKGLYIERILKSESFFDQLKPHLDTYFLQILLPVLLTGTIDTVVPSKDSLPVASSSKEIFCLCGGKDEGRMIACDNNKCSIEWYHYKCVGISCKPKGKWYCSTNCKTGASN</sequence>
<dbReference type="InterPro" id="IPR013083">
    <property type="entry name" value="Znf_RING/FYVE/PHD"/>
</dbReference>
<dbReference type="InterPro" id="IPR011011">
    <property type="entry name" value="Znf_FYVE_PHD"/>
</dbReference>
<gene>
    <name evidence="6" type="primary">109590481</name>
</gene>
<dbReference type="Gene3D" id="3.90.320.10">
    <property type="match status" value="1"/>
</dbReference>
<dbReference type="AlphaFoldDB" id="A0A1X7T0D3"/>
<keyword evidence="2 4" id="KW-0863">Zinc-finger</keyword>
<dbReference type="InterPro" id="IPR001965">
    <property type="entry name" value="Znf_PHD"/>
</dbReference>
<protein>
    <recommendedName>
        <fullName evidence="5">SWIM-type domain-containing protein</fullName>
    </recommendedName>
</protein>
<dbReference type="KEGG" id="aqu:109590481"/>